<dbReference type="PANTHER" id="PTHR46380">
    <property type="entry name" value="CYCLIN-D-BINDING MYB-LIKE TRANSCRIPTION FACTOR 1"/>
    <property type="match status" value="1"/>
</dbReference>
<dbReference type="GO" id="GO:0000978">
    <property type="term" value="F:RNA polymerase II cis-regulatory region sequence-specific DNA binding"/>
    <property type="evidence" value="ECO:0007669"/>
    <property type="project" value="TreeGrafter"/>
</dbReference>
<accession>A0AAV8WPS4</accession>
<evidence type="ECO:0000256" key="2">
    <source>
        <dbReference type="ARBA" id="ARBA00023125"/>
    </source>
</evidence>
<organism evidence="4 5">
    <name type="scientific">Rhamnusium bicolor</name>
    <dbReference type="NCBI Taxonomy" id="1586634"/>
    <lineage>
        <taxon>Eukaryota</taxon>
        <taxon>Metazoa</taxon>
        <taxon>Ecdysozoa</taxon>
        <taxon>Arthropoda</taxon>
        <taxon>Hexapoda</taxon>
        <taxon>Insecta</taxon>
        <taxon>Pterygota</taxon>
        <taxon>Neoptera</taxon>
        <taxon>Endopterygota</taxon>
        <taxon>Coleoptera</taxon>
        <taxon>Polyphaga</taxon>
        <taxon>Cucujiformia</taxon>
        <taxon>Chrysomeloidea</taxon>
        <taxon>Cerambycidae</taxon>
        <taxon>Lepturinae</taxon>
        <taxon>Rhagiini</taxon>
        <taxon>Rhamnusium</taxon>
    </lineage>
</organism>
<name>A0AAV8WPS4_9CUCU</name>
<comment type="caution">
    <text evidence="4">The sequence shown here is derived from an EMBL/GenBank/DDBJ whole genome shotgun (WGS) entry which is preliminary data.</text>
</comment>
<evidence type="ECO:0000256" key="3">
    <source>
        <dbReference type="ARBA" id="ARBA00023242"/>
    </source>
</evidence>
<dbReference type="GO" id="GO:0000981">
    <property type="term" value="F:DNA-binding transcription factor activity, RNA polymerase II-specific"/>
    <property type="evidence" value="ECO:0007669"/>
    <property type="project" value="TreeGrafter"/>
</dbReference>
<reference evidence="4" key="1">
    <citation type="journal article" date="2023" name="Insect Mol. Biol.">
        <title>Genome sequencing provides insights into the evolution of gene families encoding plant cell wall-degrading enzymes in longhorned beetles.</title>
        <authorList>
            <person name="Shin N.R."/>
            <person name="Okamura Y."/>
            <person name="Kirsch R."/>
            <person name="Pauchet Y."/>
        </authorList>
    </citation>
    <scope>NUCLEOTIDE SEQUENCE</scope>
    <source>
        <strain evidence="4">RBIC_L_NR</strain>
    </source>
</reference>
<evidence type="ECO:0000256" key="1">
    <source>
        <dbReference type="ARBA" id="ARBA00004123"/>
    </source>
</evidence>
<sequence length="646" mass="75535">MVDIKNSDFEMKNKDEEDLVDIGDIKFQVEVNISDFEVDIGTETMPEQKSEKIVHLNCHDHKNSLPQIDETEMSPVSHFSENSSGNFSEHQQEFNDNIVIRDNKLARIECNNKLYNQINISSSEGFVSDSSEIRSPLKKCKNGMNRRSIREKEIETNHCDNYNSVSSNKQSIDEDDFDIIEYENTSQISEDLGKIVAINKEVGYDLPEYTDDETSNDNLDISHETKKSNNAEIALKKSGYDLPEYTDDETSDDNLDISHETKKSNNAEIALKKSGVKDIIPNIRRQKTAKSVFAESFEKSDLIKKEPSTETSDILEISDMVQEEVNNDDIETVQRMSIVLPFPVPPLHSILTRTTTPSKEQLGEIKRQNLEVKTGPFSKEEDRMIIDNWKRFYKEHDLTVNPSLFIKFPRRMKLREKTDFLRYLAHGLDNRLLHRVHARFKHLVKMPHLKSGRFSPEEDEKLLNFINEAKLSNPFATLWTLPMVDRLVVNMKNVTKCDKVKHLKHKKLTEREWKKLSKKMDNIPVRKLQRAWNVTIYPRLFAKSVNLKTMKEDIIHILYKRNETDWKTVNWKEIAENYKGFTPQKIYMMFKTLVNFHVPDTKRKNLAECLEYLEHILLKQSKISTPHRFKKFKCEQGHIVYKNESE</sequence>
<evidence type="ECO:0000313" key="5">
    <source>
        <dbReference type="Proteomes" id="UP001162156"/>
    </source>
</evidence>
<dbReference type="EMBL" id="JANEYF010005463">
    <property type="protein sequence ID" value="KAJ8928115.1"/>
    <property type="molecule type" value="Genomic_DNA"/>
</dbReference>
<dbReference type="AlphaFoldDB" id="A0AAV8WPS4"/>
<dbReference type="InterPro" id="IPR051651">
    <property type="entry name" value="DMTF1_DNA-bind_reg"/>
</dbReference>
<gene>
    <name evidence="4" type="ORF">NQ314_019341</name>
</gene>
<comment type="subcellular location">
    <subcellularLocation>
        <location evidence="1">Nucleus</location>
    </subcellularLocation>
</comment>
<evidence type="ECO:0000313" key="4">
    <source>
        <dbReference type="EMBL" id="KAJ8928115.1"/>
    </source>
</evidence>
<protein>
    <submittedName>
        <fullName evidence="4">Uncharacterized protein</fullName>
    </submittedName>
</protein>
<dbReference type="Proteomes" id="UP001162156">
    <property type="component" value="Unassembled WGS sequence"/>
</dbReference>
<keyword evidence="5" id="KW-1185">Reference proteome</keyword>
<keyword evidence="2" id="KW-0238">DNA-binding</keyword>
<dbReference type="PANTHER" id="PTHR46380:SF2">
    <property type="entry name" value="CYCLIN-D-BINDING MYB-LIKE TRANSCRIPTION FACTOR 1"/>
    <property type="match status" value="1"/>
</dbReference>
<keyword evidence="3" id="KW-0539">Nucleus</keyword>
<dbReference type="GO" id="GO:0005634">
    <property type="term" value="C:nucleus"/>
    <property type="evidence" value="ECO:0007669"/>
    <property type="project" value="UniProtKB-SubCell"/>
</dbReference>
<proteinExistence type="predicted"/>